<dbReference type="AlphaFoldDB" id="A0A5C2RR22"/>
<keyword evidence="2" id="KW-1185">Reference proteome</keyword>
<evidence type="ECO:0000313" key="2">
    <source>
        <dbReference type="Proteomes" id="UP000313359"/>
    </source>
</evidence>
<gene>
    <name evidence="1" type="ORF">L227DRAFT_370306</name>
</gene>
<dbReference type="EMBL" id="ML122310">
    <property type="protein sequence ID" value="RPD54108.1"/>
    <property type="molecule type" value="Genomic_DNA"/>
</dbReference>
<organism evidence="1 2">
    <name type="scientific">Lentinus tigrinus ALCF2SS1-6</name>
    <dbReference type="NCBI Taxonomy" id="1328759"/>
    <lineage>
        <taxon>Eukaryota</taxon>
        <taxon>Fungi</taxon>
        <taxon>Dikarya</taxon>
        <taxon>Basidiomycota</taxon>
        <taxon>Agaricomycotina</taxon>
        <taxon>Agaricomycetes</taxon>
        <taxon>Polyporales</taxon>
        <taxon>Polyporaceae</taxon>
        <taxon>Lentinus</taxon>
    </lineage>
</organism>
<accession>A0A5C2RR22</accession>
<sequence length="142" mass="15667">MIDSAPNIMKRPGLRLSERGPAGVEYASASGRFCKPLPGIPAHARHRTRWSSEPRSPRIPWDENVFGGGHHIQYLHPCVPASSASLQCTLRRPSEVGGSHRRSICRASSRRQLPSSAVDITFVRSTSLKTLDHESMIVSYVP</sequence>
<evidence type="ECO:0000313" key="1">
    <source>
        <dbReference type="EMBL" id="RPD54108.1"/>
    </source>
</evidence>
<proteinExistence type="predicted"/>
<reference evidence="1" key="1">
    <citation type="journal article" date="2018" name="Genome Biol. Evol.">
        <title>Genomics and development of Lentinus tigrinus, a white-rot wood-decaying mushroom with dimorphic fruiting bodies.</title>
        <authorList>
            <person name="Wu B."/>
            <person name="Xu Z."/>
            <person name="Knudson A."/>
            <person name="Carlson A."/>
            <person name="Chen N."/>
            <person name="Kovaka S."/>
            <person name="LaButti K."/>
            <person name="Lipzen A."/>
            <person name="Pennachio C."/>
            <person name="Riley R."/>
            <person name="Schakwitz W."/>
            <person name="Umezawa K."/>
            <person name="Ohm R.A."/>
            <person name="Grigoriev I.V."/>
            <person name="Nagy L.G."/>
            <person name="Gibbons J."/>
            <person name="Hibbett D."/>
        </authorList>
    </citation>
    <scope>NUCLEOTIDE SEQUENCE [LARGE SCALE GENOMIC DNA]</scope>
    <source>
        <strain evidence="1">ALCF2SS1-6</strain>
    </source>
</reference>
<dbReference type="Proteomes" id="UP000313359">
    <property type="component" value="Unassembled WGS sequence"/>
</dbReference>
<name>A0A5C2RR22_9APHY</name>
<protein>
    <submittedName>
        <fullName evidence="1">Uncharacterized protein</fullName>
    </submittedName>
</protein>